<keyword evidence="2" id="KW-1185">Reference proteome</keyword>
<gene>
    <name evidence="1" type="ordered locus">RB2501_15239</name>
</gene>
<dbReference type="EMBL" id="CP001712">
    <property type="protein sequence ID" value="EAR15694.1"/>
    <property type="molecule type" value="Genomic_DNA"/>
</dbReference>
<dbReference type="Proteomes" id="UP000009049">
    <property type="component" value="Chromosome"/>
</dbReference>
<name>A4CLE5_ROBBH</name>
<proteinExistence type="predicted"/>
<dbReference type="HOGENOM" id="CLU_3426685_0_0_10"/>
<organism evidence="1 2">
    <name type="scientific">Robiginitalea biformata (strain ATCC BAA-864 / DSM 15991 / KCTC 12146 / HTCC2501)</name>
    <dbReference type="NCBI Taxonomy" id="313596"/>
    <lineage>
        <taxon>Bacteria</taxon>
        <taxon>Pseudomonadati</taxon>
        <taxon>Bacteroidota</taxon>
        <taxon>Flavobacteriia</taxon>
        <taxon>Flavobacteriales</taxon>
        <taxon>Flavobacteriaceae</taxon>
        <taxon>Robiginitalea</taxon>
    </lineage>
</organism>
<dbReference type="STRING" id="313596.RB2501_15239"/>
<dbReference type="KEGG" id="rbi:RB2501_15239"/>
<reference evidence="1 2" key="1">
    <citation type="journal article" date="2009" name="J. Bacteriol.">
        <title>Complete genome sequence of Robiginitalea biformata HTCC2501.</title>
        <authorList>
            <person name="Oh H.M."/>
            <person name="Giovannoni S.J."/>
            <person name="Lee K."/>
            <person name="Ferriera S."/>
            <person name="Johnson J."/>
            <person name="Cho J.C."/>
        </authorList>
    </citation>
    <scope>NUCLEOTIDE SEQUENCE [LARGE SCALE GENOMIC DNA]</scope>
    <source>
        <strain evidence="2">ATCC BAA-864 / HTCC2501 / KCTC 12146</strain>
    </source>
</reference>
<evidence type="ECO:0000313" key="2">
    <source>
        <dbReference type="Proteomes" id="UP000009049"/>
    </source>
</evidence>
<accession>A4CLE5</accession>
<evidence type="ECO:0000313" key="1">
    <source>
        <dbReference type="EMBL" id="EAR15694.1"/>
    </source>
</evidence>
<sequence>MIQEMVSMKVLIERILPQIGL</sequence>
<dbReference type="AlphaFoldDB" id="A4CLE5"/>
<protein>
    <submittedName>
        <fullName evidence="1">Uncharacterized protein</fullName>
    </submittedName>
</protein>